<evidence type="ECO:0000313" key="3">
    <source>
        <dbReference type="Proteomes" id="UP000005237"/>
    </source>
</evidence>
<organism evidence="2 3">
    <name type="scientific">Caenorhabditis japonica</name>
    <dbReference type="NCBI Taxonomy" id="281687"/>
    <lineage>
        <taxon>Eukaryota</taxon>
        <taxon>Metazoa</taxon>
        <taxon>Ecdysozoa</taxon>
        <taxon>Nematoda</taxon>
        <taxon>Chromadorea</taxon>
        <taxon>Rhabditida</taxon>
        <taxon>Rhabditina</taxon>
        <taxon>Rhabditomorpha</taxon>
        <taxon>Rhabditoidea</taxon>
        <taxon>Rhabditidae</taxon>
        <taxon>Peloderinae</taxon>
        <taxon>Caenorhabditis</taxon>
    </lineage>
</organism>
<sequence length="133" mass="14981">MSTSSDDKAVTDDHDNPIMTSTVRREIPKMSDEEFEKINALSGGKLRHLLVGSPSGYEWNETTEKILEHEAKLNAKDGVITDPKMLPRGQRPAFELDAEPSRLELAKSKFLAEFGQGGEEEEQENEQKRLKSH</sequence>
<feature type="region of interest" description="Disordered" evidence="1">
    <location>
        <begin position="113"/>
        <end position="133"/>
    </location>
</feature>
<keyword evidence="3" id="KW-1185">Reference proteome</keyword>
<evidence type="ECO:0000313" key="2">
    <source>
        <dbReference type="EnsemblMetazoa" id="CJA04604.1"/>
    </source>
</evidence>
<evidence type="ECO:0000256" key="1">
    <source>
        <dbReference type="SAM" id="MobiDB-lite"/>
    </source>
</evidence>
<dbReference type="EnsemblMetazoa" id="CJA04604.1">
    <property type="protein sequence ID" value="CJA04604.1"/>
    <property type="gene ID" value="WBGene00123807"/>
</dbReference>
<reference evidence="2" key="2">
    <citation type="submission" date="2022-06" db="UniProtKB">
        <authorList>
            <consortium name="EnsemblMetazoa"/>
        </authorList>
    </citation>
    <scope>IDENTIFICATION</scope>
    <source>
        <strain evidence="2">DF5081</strain>
    </source>
</reference>
<name>A0A8R1DJJ6_CAEJA</name>
<dbReference type="AlphaFoldDB" id="A0A8R1DJJ6"/>
<protein>
    <submittedName>
        <fullName evidence="2">Uncharacterized protein</fullName>
    </submittedName>
</protein>
<proteinExistence type="predicted"/>
<reference evidence="3" key="1">
    <citation type="submission" date="2010-08" db="EMBL/GenBank/DDBJ databases">
        <authorList>
            <consortium name="Caenorhabditis japonica Sequencing Consortium"/>
            <person name="Wilson R.K."/>
        </authorList>
    </citation>
    <scope>NUCLEOTIDE SEQUENCE [LARGE SCALE GENOMIC DNA]</scope>
    <source>
        <strain evidence="3">DF5081</strain>
    </source>
</reference>
<dbReference type="Proteomes" id="UP000005237">
    <property type="component" value="Unassembled WGS sequence"/>
</dbReference>
<accession>A0A8R1DJJ6</accession>